<dbReference type="InterPro" id="IPR050680">
    <property type="entry name" value="YpeA/RimI_acetyltransf"/>
</dbReference>
<dbReference type="InParanoid" id="A0A420XQU2"/>
<dbReference type="SUPFAM" id="SSF55729">
    <property type="entry name" value="Acyl-CoA N-acyltransferases (Nat)"/>
    <property type="match status" value="1"/>
</dbReference>
<dbReference type="PANTHER" id="PTHR43420:SF44">
    <property type="entry name" value="ACETYLTRANSFERASE YPEA"/>
    <property type="match status" value="1"/>
</dbReference>
<dbReference type="OrthoDB" id="9775595at2"/>
<sequence>MPPTLGPATDSVTGPTRLDLLAAQAWPALETVEVDGWLLRLSAGVTQRANSVLPLKAPADAGAAVEQVEATYARHGLPATFQVGPASQPQVLDQLLDERGYAAGSPTLVQAAGVETLLAGLRPPAHRVDLADAPDEGWMDCWWAVDGRGDAAARAVARRILTGAPAVYASVRQAGATLAVARLALVEGTTWAGLYCVAVRPAARRRGCTSAVLAALAEAARDAGRDTVWLQVLEANAVARAGYARAGFADVSRYEYRTKERRA</sequence>
<dbReference type="AlphaFoldDB" id="A0A420XQU2"/>
<dbReference type="Pfam" id="PF24553">
    <property type="entry name" value="Rv0428c_C"/>
    <property type="match status" value="1"/>
</dbReference>
<dbReference type="Proteomes" id="UP000281955">
    <property type="component" value="Unassembled WGS sequence"/>
</dbReference>
<name>A0A420XQU2_9ACTN</name>
<dbReference type="PROSITE" id="PS51186">
    <property type="entry name" value="GNAT"/>
    <property type="match status" value="1"/>
</dbReference>
<evidence type="ECO:0000313" key="5">
    <source>
        <dbReference type="Proteomes" id="UP000281955"/>
    </source>
</evidence>
<evidence type="ECO:0000259" key="3">
    <source>
        <dbReference type="PROSITE" id="PS51186"/>
    </source>
</evidence>
<protein>
    <submittedName>
        <fullName evidence="4">Acetyltransferase (GNAT) family protein</fullName>
    </submittedName>
</protein>
<evidence type="ECO:0000256" key="2">
    <source>
        <dbReference type="ARBA" id="ARBA00023315"/>
    </source>
</evidence>
<dbReference type="RefSeq" id="WP_121193365.1">
    <property type="nucleotide sequence ID" value="NZ_RBWV01000011.1"/>
</dbReference>
<dbReference type="GO" id="GO:0016747">
    <property type="term" value="F:acyltransferase activity, transferring groups other than amino-acyl groups"/>
    <property type="evidence" value="ECO:0007669"/>
    <property type="project" value="InterPro"/>
</dbReference>
<comment type="caution">
    <text evidence="4">The sequence shown here is derived from an EMBL/GenBank/DDBJ whole genome shotgun (WGS) entry which is preliminary data.</text>
</comment>
<dbReference type="InterPro" id="IPR056935">
    <property type="entry name" value="Rv0428c-like_C"/>
</dbReference>
<dbReference type="InterPro" id="IPR000182">
    <property type="entry name" value="GNAT_dom"/>
</dbReference>
<gene>
    <name evidence="4" type="ORF">CLV35_2091</name>
</gene>
<organism evidence="4 5">
    <name type="scientific">Motilibacter peucedani</name>
    <dbReference type="NCBI Taxonomy" id="598650"/>
    <lineage>
        <taxon>Bacteria</taxon>
        <taxon>Bacillati</taxon>
        <taxon>Actinomycetota</taxon>
        <taxon>Actinomycetes</taxon>
        <taxon>Motilibacterales</taxon>
        <taxon>Motilibacteraceae</taxon>
        <taxon>Motilibacter</taxon>
    </lineage>
</organism>
<dbReference type="EMBL" id="RBWV01000011">
    <property type="protein sequence ID" value="RKS75615.1"/>
    <property type="molecule type" value="Genomic_DNA"/>
</dbReference>
<proteinExistence type="predicted"/>
<keyword evidence="2" id="KW-0012">Acyltransferase</keyword>
<reference evidence="4 5" key="1">
    <citation type="submission" date="2018-10" db="EMBL/GenBank/DDBJ databases">
        <title>Genomic Encyclopedia of Archaeal and Bacterial Type Strains, Phase II (KMG-II): from individual species to whole genera.</title>
        <authorList>
            <person name="Goeker M."/>
        </authorList>
    </citation>
    <scope>NUCLEOTIDE SEQUENCE [LARGE SCALE GENOMIC DNA]</scope>
    <source>
        <strain evidence="4 5">RP-AC37</strain>
    </source>
</reference>
<keyword evidence="5" id="KW-1185">Reference proteome</keyword>
<feature type="domain" description="N-acetyltransferase" evidence="3">
    <location>
        <begin position="128"/>
        <end position="263"/>
    </location>
</feature>
<dbReference type="InterPro" id="IPR016181">
    <property type="entry name" value="Acyl_CoA_acyltransferase"/>
</dbReference>
<evidence type="ECO:0000256" key="1">
    <source>
        <dbReference type="ARBA" id="ARBA00022679"/>
    </source>
</evidence>
<dbReference type="Gene3D" id="3.40.630.30">
    <property type="match status" value="1"/>
</dbReference>
<evidence type="ECO:0000313" key="4">
    <source>
        <dbReference type="EMBL" id="RKS75615.1"/>
    </source>
</evidence>
<keyword evidence="1 4" id="KW-0808">Transferase</keyword>
<dbReference type="PANTHER" id="PTHR43420">
    <property type="entry name" value="ACETYLTRANSFERASE"/>
    <property type="match status" value="1"/>
</dbReference>
<accession>A0A420XQU2</accession>
<dbReference type="FunCoup" id="A0A420XQU2">
    <property type="interactions" value="94"/>
</dbReference>